<reference evidence="7" key="1">
    <citation type="journal article" date="2019" name="Sci. Rep.">
        <title>Draft genome of Tanacetum cinerariifolium, the natural source of mosquito coil.</title>
        <authorList>
            <person name="Yamashiro T."/>
            <person name="Shiraishi A."/>
            <person name="Satake H."/>
            <person name="Nakayama K."/>
        </authorList>
    </citation>
    <scope>NUCLEOTIDE SEQUENCE</scope>
</reference>
<dbReference type="EMBL" id="BKCJ010010536">
    <property type="protein sequence ID" value="GEU92022.1"/>
    <property type="molecule type" value="Genomic_DNA"/>
</dbReference>
<evidence type="ECO:0000259" key="6">
    <source>
        <dbReference type="Pfam" id="PF25597"/>
    </source>
</evidence>
<dbReference type="PANTHER" id="PTHR42648:SF32">
    <property type="entry name" value="RIBONUCLEASE H-LIKE DOMAIN, GAG-PRE-INTEGRASE DOMAIN PROTEIN-RELATED"/>
    <property type="match status" value="1"/>
</dbReference>
<feature type="domain" description="Retroviral polymerase SH3-like" evidence="6">
    <location>
        <begin position="56"/>
        <end position="100"/>
    </location>
</feature>
<dbReference type="Pfam" id="PF07727">
    <property type="entry name" value="RVT_2"/>
    <property type="match status" value="1"/>
</dbReference>
<dbReference type="Pfam" id="PF25597">
    <property type="entry name" value="SH3_retrovirus"/>
    <property type="match status" value="1"/>
</dbReference>
<dbReference type="InterPro" id="IPR039537">
    <property type="entry name" value="Retrotran_Ty1/copia-like"/>
</dbReference>
<evidence type="ECO:0000313" key="7">
    <source>
        <dbReference type="EMBL" id="GEU92022.1"/>
    </source>
</evidence>
<evidence type="ECO:0000256" key="3">
    <source>
        <dbReference type="SAM" id="Coils"/>
    </source>
</evidence>
<dbReference type="InterPro" id="IPR057670">
    <property type="entry name" value="SH3_retrovirus"/>
</dbReference>
<accession>A0A6L2P416</accession>
<keyword evidence="2" id="KW-0378">Hydrolase</keyword>
<comment type="caution">
    <text evidence="7">The sequence shown here is derived from an EMBL/GenBank/DDBJ whole genome shotgun (WGS) entry which is preliminary data.</text>
</comment>
<gene>
    <name evidence="7" type="ORF">Tci_064000</name>
</gene>
<dbReference type="InterPro" id="IPR012337">
    <property type="entry name" value="RNaseH-like_sf"/>
</dbReference>
<dbReference type="GO" id="GO:0046872">
    <property type="term" value="F:metal ion binding"/>
    <property type="evidence" value="ECO:0007669"/>
    <property type="project" value="UniProtKB-KW"/>
</dbReference>
<name>A0A6L2P416_TANCI</name>
<dbReference type="InterPro" id="IPR036397">
    <property type="entry name" value="RNaseH_sf"/>
</dbReference>
<keyword evidence="1" id="KW-0479">Metal-binding</keyword>
<dbReference type="InterPro" id="IPR013103">
    <property type="entry name" value="RVT_2"/>
</dbReference>
<evidence type="ECO:0000256" key="2">
    <source>
        <dbReference type="ARBA" id="ARBA00022801"/>
    </source>
</evidence>
<dbReference type="Gene3D" id="3.30.420.10">
    <property type="entry name" value="Ribonuclease H-like superfamily/Ribonuclease H"/>
    <property type="match status" value="1"/>
</dbReference>
<dbReference type="PANTHER" id="PTHR42648">
    <property type="entry name" value="TRANSPOSASE, PUTATIVE-RELATED"/>
    <property type="match status" value="1"/>
</dbReference>
<dbReference type="GO" id="GO:0003676">
    <property type="term" value="F:nucleic acid binding"/>
    <property type="evidence" value="ECO:0007669"/>
    <property type="project" value="InterPro"/>
</dbReference>
<evidence type="ECO:0000256" key="4">
    <source>
        <dbReference type="SAM" id="MobiDB-lite"/>
    </source>
</evidence>
<feature type="coiled-coil region" evidence="3">
    <location>
        <begin position="827"/>
        <end position="866"/>
    </location>
</feature>
<proteinExistence type="predicted"/>
<evidence type="ECO:0000256" key="1">
    <source>
        <dbReference type="ARBA" id="ARBA00022723"/>
    </source>
</evidence>
<dbReference type="SUPFAM" id="SSF53098">
    <property type="entry name" value="Ribonuclease H-like"/>
    <property type="match status" value="1"/>
</dbReference>
<keyword evidence="3" id="KW-0175">Coiled coil</keyword>
<organism evidence="7">
    <name type="scientific">Tanacetum cinerariifolium</name>
    <name type="common">Dalmatian daisy</name>
    <name type="synonym">Chrysanthemum cinerariifolium</name>
    <dbReference type="NCBI Taxonomy" id="118510"/>
    <lineage>
        <taxon>Eukaryota</taxon>
        <taxon>Viridiplantae</taxon>
        <taxon>Streptophyta</taxon>
        <taxon>Embryophyta</taxon>
        <taxon>Tracheophyta</taxon>
        <taxon>Spermatophyta</taxon>
        <taxon>Magnoliopsida</taxon>
        <taxon>eudicotyledons</taxon>
        <taxon>Gunneridae</taxon>
        <taxon>Pentapetalae</taxon>
        <taxon>asterids</taxon>
        <taxon>campanulids</taxon>
        <taxon>Asterales</taxon>
        <taxon>Asteraceae</taxon>
        <taxon>Asteroideae</taxon>
        <taxon>Anthemideae</taxon>
        <taxon>Anthemidinae</taxon>
        <taxon>Tanacetum</taxon>
    </lineage>
</organism>
<protein>
    <submittedName>
        <fullName evidence="7">Retrovirus-related Pol polyprotein from transposon TNT 1-94</fullName>
    </submittedName>
</protein>
<evidence type="ECO:0000259" key="5">
    <source>
        <dbReference type="Pfam" id="PF07727"/>
    </source>
</evidence>
<sequence>MNQFCQMKRIKREFNVARTAQQNGVVERKNRTLNEAARTMLGYSLLPTTFWAEAVNSKFDDKADEGFLVRHFVNSKAFRVFNSRTRKVMKNLHVNFLETKPNVAGRGPEWLFDIDSLTKSMNYEPVSTRNQSSGNAGDVNTGDIQGVLKKYQEMIILNINTVDSNHTNMSTLEATSIFDGAFDDRDLGAEADTNNLDSSTVMVIHALKYPNWIEAIQKELLQFKLQDVWTLVDLPYGKRAIGSKWVFRNKLNERVARIESIRLFLAYASFKDFIVYQMDVKSVFLYGKIEEDVYVYQPPGFEDPDFPDKVYKVKKALYDCKHSDGNFKPPLNDEDGQEVDVHIYRSMIGSLMYLTSLRLDIIFLVCAYARNQTVVVNSTTEAEYVAASSCCGQKNYALLVLVFQTTPQMVINSPCLTDKKELASPWQTTTVNPTIYVSCVKQFWATTKVNKNSDQEQIQALVDKMKVIITEDNIRSDPRLDDAEGIMCLLNKEIFEGLARMGTMASAIICLADNQKFNFSKYIFNNMVKSLEGGVKFYLFPRFLQVFLDKQVEGMARYKEMYIVSSHTKKIFANIKRIGAGFSGKPLNPRMKQRNEAKTSYDESTDEDHVPTPSSDPLPSAKVAQAKKITALKKKVSKLNKWRKSRSRGLERLKKFGSIRRVKSPMKKDDLGAQEDASKQGRMIEEIDQNAKIALDDETQGRINDDEMFEVDDLAGEEVVVETTTGVKDSVAPITDVTEDEITMAQALAILKSVKPKVVVQEQEMSTTIPAAATKVITFVPTPRAKGIVFHKQKQSHIPFSSLKDKGKAKMIEPEVPLKKKDQMRIDEEYARKLQAKEQEAARLSRAQQDEEANNSQDNIQAMTNADRLLAKSFKQEKGKNSLRCKRQDYENVKPVVDDSKELRKCIEIVLDDGDEVLIESTPISSRSPTIIDYKIHKEGKKTYFKLIRADGNS</sequence>
<dbReference type="GO" id="GO:0016787">
    <property type="term" value="F:hydrolase activity"/>
    <property type="evidence" value="ECO:0007669"/>
    <property type="project" value="UniProtKB-KW"/>
</dbReference>
<feature type="region of interest" description="Disordered" evidence="4">
    <location>
        <begin position="584"/>
        <end position="623"/>
    </location>
</feature>
<feature type="domain" description="Reverse transcriptase Ty1/copia-type" evidence="5">
    <location>
        <begin position="255"/>
        <end position="323"/>
    </location>
</feature>
<dbReference type="AlphaFoldDB" id="A0A6L2P416"/>